<dbReference type="RefSeq" id="WP_157308198.1">
    <property type="nucleotide sequence ID" value="NZ_WRXN01000010.1"/>
</dbReference>
<evidence type="ECO:0000313" key="2">
    <source>
        <dbReference type="Proteomes" id="UP000461730"/>
    </source>
</evidence>
<organism evidence="1 2">
    <name type="scientific">Chitinophaga tropicalis</name>
    <dbReference type="NCBI Taxonomy" id="2683588"/>
    <lineage>
        <taxon>Bacteria</taxon>
        <taxon>Pseudomonadati</taxon>
        <taxon>Bacteroidota</taxon>
        <taxon>Chitinophagia</taxon>
        <taxon>Chitinophagales</taxon>
        <taxon>Chitinophagaceae</taxon>
        <taxon>Chitinophaga</taxon>
    </lineage>
</organism>
<evidence type="ECO:0000313" key="1">
    <source>
        <dbReference type="EMBL" id="MVT10761.1"/>
    </source>
</evidence>
<dbReference type="Proteomes" id="UP000461730">
    <property type="component" value="Unassembled WGS sequence"/>
</dbReference>
<proteinExistence type="predicted"/>
<comment type="caution">
    <text evidence="1">The sequence shown here is derived from an EMBL/GenBank/DDBJ whole genome shotgun (WGS) entry which is preliminary data.</text>
</comment>
<dbReference type="EMBL" id="WRXN01000010">
    <property type="protein sequence ID" value="MVT10761.1"/>
    <property type="molecule type" value="Genomic_DNA"/>
</dbReference>
<name>A0A7K1U8S3_9BACT</name>
<gene>
    <name evidence="1" type="ORF">GO493_20990</name>
</gene>
<accession>A0A7K1U8S3</accession>
<keyword evidence="2" id="KW-1185">Reference proteome</keyword>
<reference evidence="1 2" key="1">
    <citation type="submission" date="2019-12" db="EMBL/GenBank/DDBJ databases">
        <title>Chitinophaga sp. strain ysch24 (GDMCC 1.1355), whole genome shotgun sequence.</title>
        <authorList>
            <person name="Zhang X."/>
        </authorList>
    </citation>
    <scope>NUCLEOTIDE SEQUENCE [LARGE SCALE GENOMIC DNA]</scope>
    <source>
        <strain evidence="2">ysch24</strain>
    </source>
</reference>
<sequence>MQHNILAALCCIIPFLSCKKDENSSLSAGTYKSSGVITHHSLTLYTKDRAITDKVFISSFVQRHKLSSSFSLKDGPDTTKQEISIEYTDSDSVIVKTGYAGNYGDPLVYEMVNLAGNSSLLISKDTIPTYSPGSTTMNCANANIRLRQYPPEITCYPIPGGGNYCIGRYQFTIVRNKHTITLPLFDYFFSQTNGAFSSCTSSYFNMLDFVNKESLDKLQAGDSVLIRTGTMNLLK</sequence>
<protein>
    <submittedName>
        <fullName evidence="1">Uncharacterized protein</fullName>
    </submittedName>
</protein>
<dbReference type="AlphaFoldDB" id="A0A7K1U8S3"/>